<evidence type="ECO:0000256" key="2">
    <source>
        <dbReference type="ARBA" id="ARBA00022741"/>
    </source>
</evidence>
<keyword evidence="6" id="KW-0479">Metal-binding</keyword>
<protein>
    <recommendedName>
        <fullName evidence="1">RNA helicase</fullName>
        <ecNumber evidence="1">3.6.4.13</ecNumber>
    </recommendedName>
</protein>
<organism evidence="13 14">
    <name type="scientific">Rotaria socialis</name>
    <dbReference type="NCBI Taxonomy" id="392032"/>
    <lineage>
        <taxon>Eukaryota</taxon>
        <taxon>Metazoa</taxon>
        <taxon>Spiralia</taxon>
        <taxon>Gnathifera</taxon>
        <taxon>Rotifera</taxon>
        <taxon>Eurotatoria</taxon>
        <taxon>Bdelloidea</taxon>
        <taxon>Philodinida</taxon>
        <taxon>Philodinidae</taxon>
        <taxon>Rotaria</taxon>
    </lineage>
</organism>
<dbReference type="PROSITE" id="PS50158">
    <property type="entry name" value="ZF_CCHC"/>
    <property type="match status" value="1"/>
</dbReference>
<evidence type="ECO:0000256" key="7">
    <source>
        <dbReference type="PROSITE-ProRule" id="PRU00552"/>
    </source>
</evidence>
<evidence type="ECO:0000256" key="1">
    <source>
        <dbReference type="ARBA" id="ARBA00012552"/>
    </source>
</evidence>
<feature type="region of interest" description="Disordered" evidence="8">
    <location>
        <begin position="453"/>
        <end position="481"/>
    </location>
</feature>
<dbReference type="EC" id="3.6.4.13" evidence="1"/>
<dbReference type="Pfam" id="PF00270">
    <property type="entry name" value="DEAD"/>
    <property type="match status" value="1"/>
</dbReference>
<keyword evidence="6" id="KW-0862">Zinc</keyword>
<feature type="region of interest" description="Disordered" evidence="8">
    <location>
        <begin position="286"/>
        <end position="309"/>
    </location>
</feature>
<dbReference type="InterPro" id="IPR036875">
    <property type="entry name" value="Znf_CCHC_sf"/>
</dbReference>
<feature type="short sequence motif" description="Q motif" evidence="7">
    <location>
        <begin position="586"/>
        <end position="614"/>
    </location>
</feature>
<dbReference type="GO" id="GO:0003724">
    <property type="term" value="F:RNA helicase activity"/>
    <property type="evidence" value="ECO:0007669"/>
    <property type="project" value="UniProtKB-EC"/>
</dbReference>
<dbReference type="InterPro" id="IPR001650">
    <property type="entry name" value="Helicase_C-like"/>
</dbReference>
<evidence type="ECO:0000259" key="11">
    <source>
        <dbReference type="PROSITE" id="PS51194"/>
    </source>
</evidence>
<dbReference type="InterPro" id="IPR014014">
    <property type="entry name" value="RNA_helicase_DEAD_Q_motif"/>
</dbReference>
<feature type="region of interest" description="Disordered" evidence="8">
    <location>
        <begin position="500"/>
        <end position="552"/>
    </location>
</feature>
<name>A0A817XI77_9BILA</name>
<dbReference type="GO" id="GO:0003676">
    <property type="term" value="F:nucleic acid binding"/>
    <property type="evidence" value="ECO:0007669"/>
    <property type="project" value="InterPro"/>
</dbReference>
<accession>A0A817XI77</accession>
<feature type="compositionally biased region" description="Polar residues" evidence="8">
    <location>
        <begin position="982"/>
        <end position="992"/>
    </location>
</feature>
<dbReference type="InterPro" id="IPR014001">
    <property type="entry name" value="Helicase_ATP-bd"/>
</dbReference>
<feature type="domain" description="DEAD-box RNA helicase Q" evidence="12">
    <location>
        <begin position="586"/>
        <end position="614"/>
    </location>
</feature>
<keyword evidence="5" id="KW-0067">ATP-binding</keyword>
<dbReference type="GO" id="GO:0008270">
    <property type="term" value="F:zinc ion binding"/>
    <property type="evidence" value="ECO:0007669"/>
    <property type="project" value="UniProtKB-KW"/>
</dbReference>
<evidence type="ECO:0000256" key="8">
    <source>
        <dbReference type="SAM" id="MobiDB-lite"/>
    </source>
</evidence>
<gene>
    <name evidence="13" type="ORF">KIK155_LOCUS5156</name>
</gene>
<dbReference type="PROSITE" id="PS51194">
    <property type="entry name" value="HELICASE_CTER"/>
    <property type="match status" value="1"/>
</dbReference>
<dbReference type="GO" id="GO:0005524">
    <property type="term" value="F:ATP binding"/>
    <property type="evidence" value="ECO:0007669"/>
    <property type="project" value="UniProtKB-KW"/>
</dbReference>
<dbReference type="AlphaFoldDB" id="A0A817XI77"/>
<sequence length="1024" mass="114522">MGQAPPPPQPIVESKCSICGKKADVFKCGGCSHDFCFNHLTEHRQTLIKQCDQIENHRDQFHRKLFEQQKVPGEPPFIQEVNIWEKESIQKIKQTAEECRQILCEENEQHFMEMEFQLFQLTEELQKIRLENEFNEITIDRIKTQLEKLEREFGQLPNVKIQKDVTSFIEKLSVAVSSETRREKKSNENKLREGLDPSVHTSKSNDSAILAHDTYLNADQTSEEFLGRYYKHYAASSSDVENCNIHFLSSDNNDNSSISINFHKSTNRHGDDDDATKTKEICKISLNGVRSPPNKDNDSDESIASSTFLKSPIHPGINSDYKMLRGRQFSRSRLISSPAHHSRSNASGSDGLNSDDRRLNPQSDKTLGGFNSSAIGCNTCAMSSSNDSKPIAFNKLPSQKDQRESIDYHKEASVSGFQDNNSTSITFHNSTICGGPRRRGKQKIYIFKEKSNFSNKGCRGPRRNQSRSSARGNHDHTSGRSSCNITCFCCNQPGHQARNCPQQRKPCDSGSNSFNNSGGRRNNNNQVSDDIFDQPSGHPTERFIPSPAPTTEDGIFGEAVTRGENFGDYDVVHVQCTSPGKVKPIELYEEANLGTQILSNIRRAHFEEPTAIQRYTIPCIRQHDDIMAYAQTGSGKTAAFLLPIISNLLSYNADELAENQNPPAPLCLIVSPTRELALQTEREARKFAFETPVIPCSTVGDHTVSDPLRQGCHILSATTDCLKDMVEKDRISLKKVKYFVLDEVDRMLDTGFEPDIRKLEDLGLPPKDDRCTSMFSATFPSEVQKLATHFLRDDFVFLTVGTIGDANEDRTQCIEEVPQGQKKDRLFQLLEQNLKSERCLILVETKRSVDYIGSLLSQKKFRTTTMHGDRTQQQRYQVVQDFISGNCPILVATSVTARGLDFSLIDYVINYDLPDSNDLNMHRIGLTGAISPAGHLGRSISFFDPNRDSDRKIAPELVSKLVEAGQVVPNFLKKFADGGNVGFSNDGQGSRNTDVRDGHSHFVNRNKAAGPSGGTAPTGAANKH</sequence>
<keyword evidence="2" id="KW-0547">Nucleotide-binding</keyword>
<reference evidence="13" key="1">
    <citation type="submission" date="2021-02" db="EMBL/GenBank/DDBJ databases">
        <authorList>
            <person name="Nowell W R."/>
        </authorList>
    </citation>
    <scope>NUCLEOTIDE SEQUENCE</scope>
</reference>
<dbReference type="SUPFAM" id="SSF52540">
    <property type="entry name" value="P-loop containing nucleoside triphosphate hydrolases"/>
    <property type="match status" value="2"/>
</dbReference>
<evidence type="ECO:0000259" key="10">
    <source>
        <dbReference type="PROSITE" id="PS51192"/>
    </source>
</evidence>
<dbReference type="SMART" id="SM00490">
    <property type="entry name" value="HELICc"/>
    <property type="match status" value="1"/>
</dbReference>
<feature type="domain" description="Helicase C-terminal" evidence="11">
    <location>
        <begin position="821"/>
        <end position="976"/>
    </location>
</feature>
<evidence type="ECO:0000256" key="4">
    <source>
        <dbReference type="ARBA" id="ARBA00022806"/>
    </source>
</evidence>
<feature type="region of interest" description="Disordered" evidence="8">
    <location>
        <begin position="335"/>
        <end position="368"/>
    </location>
</feature>
<feature type="domain" description="Helicase ATP-binding" evidence="10">
    <location>
        <begin position="617"/>
        <end position="797"/>
    </location>
</feature>
<dbReference type="InterPro" id="IPR001878">
    <property type="entry name" value="Znf_CCHC"/>
</dbReference>
<dbReference type="Proteomes" id="UP000663865">
    <property type="component" value="Unassembled WGS sequence"/>
</dbReference>
<dbReference type="InterPro" id="IPR027417">
    <property type="entry name" value="P-loop_NTPase"/>
</dbReference>
<dbReference type="PROSITE" id="PS51192">
    <property type="entry name" value="HELICASE_ATP_BIND_1"/>
    <property type="match status" value="1"/>
</dbReference>
<evidence type="ECO:0000259" key="9">
    <source>
        <dbReference type="PROSITE" id="PS50158"/>
    </source>
</evidence>
<evidence type="ECO:0000259" key="12">
    <source>
        <dbReference type="PROSITE" id="PS51195"/>
    </source>
</evidence>
<dbReference type="Pfam" id="PF00271">
    <property type="entry name" value="Helicase_C"/>
    <property type="match status" value="1"/>
</dbReference>
<evidence type="ECO:0000256" key="5">
    <source>
        <dbReference type="ARBA" id="ARBA00022840"/>
    </source>
</evidence>
<dbReference type="PROSITE" id="PS51195">
    <property type="entry name" value="Q_MOTIF"/>
    <property type="match status" value="1"/>
</dbReference>
<dbReference type="PANTHER" id="PTHR47958">
    <property type="entry name" value="ATP-DEPENDENT RNA HELICASE DBP3"/>
    <property type="match status" value="1"/>
</dbReference>
<feature type="compositionally biased region" description="Basic and acidic residues" evidence="8">
    <location>
        <begin position="179"/>
        <end position="195"/>
    </location>
</feature>
<evidence type="ECO:0000256" key="3">
    <source>
        <dbReference type="ARBA" id="ARBA00022801"/>
    </source>
</evidence>
<dbReference type="SUPFAM" id="SSF57756">
    <property type="entry name" value="Retrovirus zinc finger-like domains"/>
    <property type="match status" value="1"/>
</dbReference>
<keyword evidence="6" id="KW-0863">Zinc-finger</keyword>
<evidence type="ECO:0000313" key="14">
    <source>
        <dbReference type="Proteomes" id="UP000663865"/>
    </source>
</evidence>
<dbReference type="CDD" id="cd18787">
    <property type="entry name" value="SF2_C_DEAD"/>
    <property type="match status" value="1"/>
</dbReference>
<dbReference type="SMART" id="SM00343">
    <property type="entry name" value="ZnF_C2HC"/>
    <property type="match status" value="1"/>
</dbReference>
<evidence type="ECO:0000256" key="6">
    <source>
        <dbReference type="PROSITE-ProRule" id="PRU00047"/>
    </source>
</evidence>
<feature type="region of interest" description="Disordered" evidence="8">
    <location>
        <begin position="384"/>
        <end position="405"/>
    </location>
</feature>
<feature type="region of interest" description="Disordered" evidence="8">
    <location>
        <begin position="179"/>
        <end position="204"/>
    </location>
</feature>
<keyword evidence="3" id="KW-0378">Hydrolase</keyword>
<comment type="caution">
    <text evidence="13">The sequence shown here is derived from an EMBL/GenBank/DDBJ whole genome shotgun (WGS) entry which is preliminary data.</text>
</comment>
<dbReference type="EMBL" id="CAJNYV010000564">
    <property type="protein sequence ID" value="CAF3368346.1"/>
    <property type="molecule type" value="Genomic_DNA"/>
</dbReference>
<dbReference type="GO" id="GO:0016787">
    <property type="term" value="F:hydrolase activity"/>
    <property type="evidence" value="ECO:0007669"/>
    <property type="project" value="UniProtKB-KW"/>
</dbReference>
<proteinExistence type="predicted"/>
<evidence type="ECO:0000313" key="13">
    <source>
        <dbReference type="EMBL" id="CAF3368346.1"/>
    </source>
</evidence>
<dbReference type="SMART" id="SM00487">
    <property type="entry name" value="DEXDc"/>
    <property type="match status" value="1"/>
</dbReference>
<feature type="region of interest" description="Disordered" evidence="8">
    <location>
        <begin position="982"/>
        <end position="1024"/>
    </location>
</feature>
<dbReference type="Gene3D" id="3.40.50.300">
    <property type="entry name" value="P-loop containing nucleotide triphosphate hydrolases"/>
    <property type="match status" value="2"/>
</dbReference>
<keyword evidence="4" id="KW-0347">Helicase</keyword>
<feature type="domain" description="CCHC-type" evidence="9">
    <location>
        <begin position="487"/>
        <end position="502"/>
    </location>
</feature>
<feature type="compositionally biased region" description="Low complexity" evidence="8">
    <location>
        <begin position="509"/>
        <end position="525"/>
    </location>
</feature>
<dbReference type="InterPro" id="IPR011545">
    <property type="entry name" value="DEAD/DEAH_box_helicase_dom"/>
</dbReference>
<feature type="compositionally biased region" description="Low complexity" evidence="8">
    <location>
        <begin position="1008"/>
        <end position="1024"/>
    </location>
</feature>